<reference evidence="1" key="1">
    <citation type="submission" date="2013-12" db="EMBL/GenBank/DDBJ databases">
        <title>A Varibaculum cambriense genome reconstructed from a premature infant gut community with otherwise low bacterial novelty that shifts toward anaerobic metabolism during the third week of life.</title>
        <authorList>
            <person name="Brown C.T."/>
            <person name="Sharon I."/>
            <person name="Thomas B.C."/>
            <person name="Castelle C.J."/>
            <person name="Morowitz M.J."/>
            <person name="Banfield J.F."/>
        </authorList>
    </citation>
    <scope>NUCLEOTIDE SEQUENCE</scope>
</reference>
<organism evidence="1">
    <name type="scientific">human gut metagenome</name>
    <dbReference type="NCBI Taxonomy" id="408170"/>
    <lineage>
        <taxon>unclassified sequences</taxon>
        <taxon>metagenomes</taxon>
        <taxon>organismal metagenomes</taxon>
    </lineage>
</organism>
<gene>
    <name evidence="1" type="ORF">Q604_UNBC18569G0001</name>
</gene>
<sequence length="64" mass="7502">MYNRDIVGEQNVLFTQNNIVSKSLELEGNLMNSKEYIKIFTPFATEDDLYTREFDDHLTVIKAE</sequence>
<accession>W1WLZ9</accession>
<protein>
    <submittedName>
        <fullName evidence="1">Uncharacterized protein</fullName>
    </submittedName>
</protein>
<dbReference type="EMBL" id="AZMM01018569">
    <property type="protein sequence ID" value="ETJ18916.1"/>
    <property type="molecule type" value="Genomic_DNA"/>
</dbReference>
<feature type="non-terminal residue" evidence="1">
    <location>
        <position position="64"/>
    </location>
</feature>
<proteinExistence type="predicted"/>
<evidence type="ECO:0000313" key="1">
    <source>
        <dbReference type="EMBL" id="ETJ18916.1"/>
    </source>
</evidence>
<name>W1WLZ9_9ZZZZ</name>
<dbReference type="AlphaFoldDB" id="W1WLZ9"/>
<comment type="caution">
    <text evidence="1">The sequence shown here is derived from an EMBL/GenBank/DDBJ whole genome shotgun (WGS) entry which is preliminary data.</text>
</comment>